<reference evidence="1" key="1">
    <citation type="submission" date="2020-08" db="EMBL/GenBank/DDBJ databases">
        <title>Paracoccus amoyensis sp. nov., isolated from the surface seawater at coast of Xiamen, Fujian.</title>
        <authorList>
            <person name="Lyu L."/>
        </authorList>
    </citation>
    <scope>NUCLEOTIDE SEQUENCE</scope>
    <source>
        <strain evidence="1">11-3</strain>
    </source>
</reference>
<proteinExistence type="predicted"/>
<dbReference type="InterPro" id="IPR025915">
    <property type="entry name" value="Phage_gp49_66"/>
</dbReference>
<evidence type="ECO:0000313" key="1">
    <source>
        <dbReference type="EMBL" id="MBC9246738.1"/>
    </source>
</evidence>
<accession>A0A926G931</accession>
<sequence>MESLNASDRLAASVQKTPNRISLQYLEARIVAEEYLHPTSQPHMTLCVLTLVNGFSVVGQSAPADPENFNADVGHQFARSDAIGKLWPLEGYLLREKLAAE</sequence>
<dbReference type="Proteomes" id="UP000608594">
    <property type="component" value="Unassembled WGS sequence"/>
</dbReference>
<comment type="caution">
    <text evidence="1">The sequence shown here is derived from an EMBL/GenBank/DDBJ whole genome shotgun (WGS) entry which is preliminary data.</text>
</comment>
<dbReference type="EMBL" id="JACOQL010000002">
    <property type="protein sequence ID" value="MBC9246738.1"/>
    <property type="molecule type" value="Genomic_DNA"/>
</dbReference>
<evidence type="ECO:0008006" key="3">
    <source>
        <dbReference type="Google" id="ProtNLM"/>
    </source>
</evidence>
<dbReference type="Pfam" id="PF13876">
    <property type="entry name" value="Phage_gp49_66"/>
    <property type="match status" value="1"/>
</dbReference>
<dbReference type="AlphaFoldDB" id="A0A926G931"/>
<organism evidence="1 2">
    <name type="scientific">Paracoccus amoyensis</name>
    <dbReference type="NCBI Taxonomy" id="2760093"/>
    <lineage>
        <taxon>Bacteria</taxon>
        <taxon>Pseudomonadati</taxon>
        <taxon>Pseudomonadota</taxon>
        <taxon>Alphaproteobacteria</taxon>
        <taxon>Rhodobacterales</taxon>
        <taxon>Paracoccaceae</taxon>
        <taxon>Paracoccus</taxon>
    </lineage>
</organism>
<keyword evidence="2" id="KW-1185">Reference proteome</keyword>
<protein>
    <recommendedName>
        <fullName evidence="3">Phage protein (N4 Gp49/phage Sf6 gene 66) family protein</fullName>
    </recommendedName>
</protein>
<name>A0A926G931_9RHOB</name>
<gene>
    <name evidence="1" type="ORF">H4P12_08435</name>
</gene>
<evidence type="ECO:0000313" key="2">
    <source>
        <dbReference type="Proteomes" id="UP000608594"/>
    </source>
</evidence>
<dbReference type="RefSeq" id="WP_187793192.1">
    <property type="nucleotide sequence ID" value="NZ_JACOQL010000002.1"/>
</dbReference>